<organism evidence="2 3">
    <name type="scientific">Candidula unifasciata</name>
    <dbReference type="NCBI Taxonomy" id="100452"/>
    <lineage>
        <taxon>Eukaryota</taxon>
        <taxon>Metazoa</taxon>
        <taxon>Spiralia</taxon>
        <taxon>Lophotrochozoa</taxon>
        <taxon>Mollusca</taxon>
        <taxon>Gastropoda</taxon>
        <taxon>Heterobranchia</taxon>
        <taxon>Euthyneura</taxon>
        <taxon>Panpulmonata</taxon>
        <taxon>Eupulmonata</taxon>
        <taxon>Stylommatophora</taxon>
        <taxon>Helicina</taxon>
        <taxon>Helicoidea</taxon>
        <taxon>Geomitridae</taxon>
        <taxon>Candidula</taxon>
    </lineage>
</organism>
<accession>A0A8S3YVJ1</accession>
<feature type="signal peptide" evidence="1">
    <location>
        <begin position="1"/>
        <end position="25"/>
    </location>
</feature>
<dbReference type="EMBL" id="CAJHNH020000668">
    <property type="protein sequence ID" value="CAG5119200.1"/>
    <property type="molecule type" value="Genomic_DNA"/>
</dbReference>
<evidence type="ECO:0000313" key="3">
    <source>
        <dbReference type="Proteomes" id="UP000678393"/>
    </source>
</evidence>
<name>A0A8S3YVJ1_9EUPU</name>
<keyword evidence="1" id="KW-0732">Signal</keyword>
<comment type="caution">
    <text evidence="2">The sequence shown here is derived from an EMBL/GenBank/DDBJ whole genome shotgun (WGS) entry which is preliminary data.</text>
</comment>
<dbReference type="AlphaFoldDB" id="A0A8S3YVJ1"/>
<dbReference type="Proteomes" id="UP000678393">
    <property type="component" value="Unassembled WGS sequence"/>
</dbReference>
<dbReference type="OrthoDB" id="6059033at2759"/>
<sequence>MASVGLTCRLLPLFVAFWLIIDTETLEDFTGNNVMGQKEVMTQGASGPMCKRYICVHPATCVNDTCVCPPGLKGDGRIGCFSNDSFIAQVVGDPVMTTYDGERAHLPFPCRFKLTHVITPHYMASSGGTCEIQVFGLNYFTQGGYYVMGFDCLIKITDNDRPEAVGRLSLRKFGVEINGEWRYLVQGKDNTETLTPWGAPSVLSFLDTRINSTFDEEHNFGKVDAEECGFQLRFRAFVRRSHQLPGIVVSVKNRPGLIFVNENNTLCSSPFHVTGPFLSNLKRKLNLTKVETLLYIALKQNTRQDFGFGAVPCSVAGKEFLRVCDTTREKAFALKMCSFLYVNKKTAQCLLSDEFGESTGSTFGMCVQAMCSEHAGLCSDVRDELQIYGCPIPEPFANLNCSLIGITKFYYYPNEID</sequence>
<evidence type="ECO:0000313" key="2">
    <source>
        <dbReference type="EMBL" id="CAG5119200.1"/>
    </source>
</evidence>
<evidence type="ECO:0000256" key="1">
    <source>
        <dbReference type="SAM" id="SignalP"/>
    </source>
</evidence>
<protein>
    <submittedName>
        <fullName evidence="2">Uncharacterized protein</fullName>
    </submittedName>
</protein>
<gene>
    <name evidence="2" type="ORF">CUNI_LOCUS4758</name>
</gene>
<reference evidence="2" key="1">
    <citation type="submission" date="2021-04" db="EMBL/GenBank/DDBJ databases">
        <authorList>
            <consortium name="Molecular Ecology Group"/>
        </authorList>
    </citation>
    <scope>NUCLEOTIDE SEQUENCE</scope>
</reference>
<keyword evidence="3" id="KW-1185">Reference proteome</keyword>
<feature type="chain" id="PRO_5035828570" evidence="1">
    <location>
        <begin position="26"/>
        <end position="417"/>
    </location>
</feature>
<proteinExistence type="predicted"/>